<accession>A0A0M7A7Q3</accession>
<dbReference type="AlphaFoldDB" id="A0A0M7A7Q3"/>
<dbReference type="Proteomes" id="UP000053235">
    <property type="component" value="Unassembled WGS sequence"/>
</dbReference>
<sequence length="125" mass="14423">MGMDNLMELKEFRDYWRNSEDYKRENYGNDTVEYDVIAVYDFGKSPGKIVFNSLMKVCLQPGFNDGRVDLDEAPHASVEDYHLTFYPKFQEYEFDQNTGDFIITGASDKMGGDYVVTISPAMQKP</sequence>
<evidence type="ECO:0000313" key="2">
    <source>
        <dbReference type="Proteomes" id="UP000053235"/>
    </source>
</evidence>
<proteinExistence type="predicted"/>
<protein>
    <submittedName>
        <fullName evidence="1">Uncharacterized protein</fullName>
    </submittedName>
</protein>
<gene>
    <name evidence="1" type="ORF">LAX5112_02199</name>
</gene>
<dbReference type="EMBL" id="CXWD01000007">
    <property type="protein sequence ID" value="CTQ69654.1"/>
    <property type="molecule type" value="Genomic_DNA"/>
</dbReference>
<name>A0A0M7A7Q3_9HYPH</name>
<organism evidence="1 2">
    <name type="scientific">Roseibium alexandrii</name>
    <dbReference type="NCBI Taxonomy" id="388408"/>
    <lineage>
        <taxon>Bacteria</taxon>
        <taxon>Pseudomonadati</taxon>
        <taxon>Pseudomonadota</taxon>
        <taxon>Alphaproteobacteria</taxon>
        <taxon>Hyphomicrobiales</taxon>
        <taxon>Stappiaceae</taxon>
        <taxon>Roseibium</taxon>
    </lineage>
</organism>
<evidence type="ECO:0000313" key="1">
    <source>
        <dbReference type="EMBL" id="CTQ69654.1"/>
    </source>
</evidence>
<reference evidence="2" key="1">
    <citation type="submission" date="2015-07" db="EMBL/GenBank/DDBJ databases">
        <authorList>
            <person name="Rodrigo-Torres Lidia"/>
            <person name="Arahal R.David."/>
        </authorList>
    </citation>
    <scope>NUCLEOTIDE SEQUENCE [LARGE SCALE GENOMIC DNA]</scope>
    <source>
        <strain evidence="2">CECT 5112</strain>
    </source>
</reference>
<keyword evidence="2" id="KW-1185">Reference proteome</keyword>